<dbReference type="OrthoDB" id="3267806at2759"/>
<organism evidence="3 4">
    <name type="scientific">Cyclocybe aegerita</name>
    <name type="common">Black poplar mushroom</name>
    <name type="synonym">Agrocybe aegerita</name>
    <dbReference type="NCBI Taxonomy" id="1973307"/>
    <lineage>
        <taxon>Eukaryota</taxon>
        <taxon>Fungi</taxon>
        <taxon>Dikarya</taxon>
        <taxon>Basidiomycota</taxon>
        <taxon>Agaricomycotina</taxon>
        <taxon>Agaricomycetes</taxon>
        <taxon>Agaricomycetidae</taxon>
        <taxon>Agaricales</taxon>
        <taxon>Agaricineae</taxon>
        <taxon>Bolbitiaceae</taxon>
        <taxon>Cyclocybe</taxon>
    </lineage>
</organism>
<reference evidence="3 4" key="1">
    <citation type="submission" date="2020-01" db="EMBL/GenBank/DDBJ databases">
        <authorList>
            <person name="Gupta K D."/>
        </authorList>
    </citation>
    <scope>NUCLEOTIDE SEQUENCE [LARGE SCALE GENOMIC DNA]</scope>
</reference>
<keyword evidence="2" id="KW-0812">Transmembrane</keyword>
<protein>
    <submittedName>
        <fullName evidence="3">Uncharacterized protein</fullName>
    </submittedName>
</protein>
<feature type="transmembrane region" description="Helical" evidence="2">
    <location>
        <begin position="159"/>
        <end position="181"/>
    </location>
</feature>
<feature type="region of interest" description="Disordered" evidence="1">
    <location>
        <begin position="282"/>
        <end position="303"/>
    </location>
</feature>
<evidence type="ECO:0000256" key="2">
    <source>
        <dbReference type="SAM" id="Phobius"/>
    </source>
</evidence>
<proteinExistence type="predicted"/>
<evidence type="ECO:0000313" key="3">
    <source>
        <dbReference type="EMBL" id="CAA7262538.1"/>
    </source>
</evidence>
<sequence length="303" mass="33751">MERKDLDNLSDLKALVIAGILSGFAYGAVVILFLDCLQVLLNKTTLSRRKQLTFVAYITFMFITSTIALILPFVSLINSIGSNFFLDFRVILGREVSSPYIMAFWGADGMMIWRCISLYEDAPRYIFRPVFWALAGLALFSLGWGGFCLVVRVSFTQSFLPAFTVLTNILLAGLIASRLFWYQRRVQRALGKAHGSLYTRVIGICIESCLLIVLFNSVFLVLYLTSSVYFSTLVMALLLTHASVLSPLLLICRIAQGKDAVTPIKTEDIHLAIEKVDMARADSENPRRLSPLRFQGSSSTSAA</sequence>
<dbReference type="EMBL" id="CACVBS010000036">
    <property type="protein sequence ID" value="CAA7262538.1"/>
    <property type="molecule type" value="Genomic_DNA"/>
</dbReference>
<keyword evidence="4" id="KW-1185">Reference proteome</keyword>
<feature type="transmembrane region" description="Helical" evidence="2">
    <location>
        <begin position="54"/>
        <end position="80"/>
    </location>
</feature>
<comment type="caution">
    <text evidence="3">The sequence shown here is derived from an EMBL/GenBank/DDBJ whole genome shotgun (WGS) entry which is preliminary data.</text>
</comment>
<accession>A0A8S0WZ91</accession>
<feature type="transmembrane region" description="Helical" evidence="2">
    <location>
        <begin position="229"/>
        <end position="251"/>
    </location>
</feature>
<gene>
    <name evidence="3" type="ORF">AAE3_LOCUS4816</name>
</gene>
<keyword evidence="2" id="KW-1133">Transmembrane helix</keyword>
<feature type="transmembrane region" description="Helical" evidence="2">
    <location>
        <begin position="100"/>
        <end position="119"/>
    </location>
</feature>
<dbReference type="AlphaFoldDB" id="A0A8S0WZ91"/>
<evidence type="ECO:0000313" key="4">
    <source>
        <dbReference type="Proteomes" id="UP000467700"/>
    </source>
</evidence>
<feature type="transmembrane region" description="Helical" evidence="2">
    <location>
        <begin position="131"/>
        <end position="153"/>
    </location>
</feature>
<keyword evidence="2" id="KW-0472">Membrane</keyword>
<evidence type="ECO:0000256" key="1">
    <source>
        <dbReference type="SAM" id="MobiDB-lite"/>
    </source>
</evidence>
<feature type="transmembrane region" description="Helical" evidence="2">
    <location>
        <begin position="201"/>
        <end position="223"/>
    </location>
</feature>
<feature type="transmembrane region" description="Helical" evidence="2">
    <location>
        <begin position="12"/>
        <end position="34"/>
    </location>
</feature>
<dbReference type="Proteomes" id="UP000467700">
    <property type="component" value="Unassembled WGS sequence"/>
</dbReference>
<name>A0A8S0WZ91_CYCAE</name>